<accession>A0A7X9WCU1</accession>
<keyword evidence="1" id="KW-0732">Signal</keyword>
<evidence type="ECO:0000313" key="3">
    <source>
        <dbReference type="EMBL" id="NMK55356.1"/>
    </source>
</evidence>
<evidence type="ECO:0000313" key="5">
    <source>
        <dbReference type="Proteomes" id="UP000538955"/>
    </source>
</evidence>
<protein>
    <submittedName>
        <fullName evidence="4">DUF5067 domain-containing protein</fullName>
    </submittedName>
</protein>
<name>A0A7X9WCU1_STACP</name>
<evidence type="ECO:0000259" key="2">
    <source>
        <dbReference type="Pfam" id="PF16729"/>
    </source>
</evidence>
<feature type="domain" description="DUF5067" evidence="2">
    <location>
        <begin position="40"/>
        <end position="157"/>
    </location>
</feature>
<dbReference type="InterPro" id="IPR029050">
    <property type="entry name" value="Immunoprotect_excell_Ig-like"/>
</dbReference>
<sequence>MKRILATILILCLFGVSCDKSKAQKDEVKSENKLVHKMLNNNIVQFKNNKLVLDKQIIKIKRIFILRDPRNNVTDLAIQYKVKSKSDKYSVTVKNSWEKGFRVLQNDKPLGMRKNTKHLYHYRKWLTKNDEKIEKGETRKGMVIYHLNNAQKVVLQAKRGYEGKILAEQDYPISELKTVDLNQLSNR</sequence>
<dbReference type="Gene3D" id="2.60.40.1240">
    <property type="match status" value="1"/>
</dbReference>
<dbReference type="Proteomes" id="UP000550736">
    <property type="component" value="Unassembled WGS sequence"/>
</dbReference>
<dbReference type="EMBL" id="JABBLX010000055">
    <property type="protein sequence ID" value="NMK98685.1"/>
    <property type="molecule type" value="Genomic_DNA"/>
</dbReference>
<evidence type="ECO:0000313" key="6">
    <source>
        <dbReference type="Proteomes" id="UP000550736"/>
    </source>
</evidence>
<dbReference type="PROSITE" id="PS51257">
    <property type="entry name" value="PROKAR_LIPOPROTEIN"/>
    <property type="match status" value="1"/>
</dbReference>
<dbReference type="AlphaFoldDB" id="A0A7X9WCU1"/>
<organism evidence="4 6">
    <name type="scientific">Staphylococcus capitis</name>
    <dbReference type="NCBI Taxonomy" id="29388"/>
    <lineage>
        <taxon>Bacteria</taxon>
        <taxon>Bacillati</taxon>
        <taxon>Bacillota</taxon>
        <taxon>Bacilli</taxon>
        <taxon>Bacillales</taxon>
        <taxon>Staphylococcaceae</taxon>
        <taxon>Staphylococcus</taxon>
    </lineage>
</organism>
<dbReference type="Pfam" id="PF16729">
    <property type="entry name" value="DUF5067"/>
    <property type="match status" value="1"/>
</dbReference>
<dbReference type="RefSeq" id="WP_030061299.1">
    <property type="nucleotide sequence ID" value="NZ_AP014956.1"/>
</dbReference>
<reference evidence="5 6" key="1">
    <citation type="submission" date="2020-04" db="EMBL/GenBank/DDBJ databases">
        <title>The Epidemiology and Molecular Characteristics of Linezolid-Resistant Staphylococcus capitis in Huashan Hospital, Shanghai.</title>
        <authorList>
            <person name="Ding L."/>
            <person name="Li P."/>
            <person name="Yang Y."/>
            <person name="Lin D."/>
            <person name="Xu X."/>
        </authorList>
    </citation>
    <scope>NUCLEOTIDE SEQUENCE [LARGE SCALE GENOMIC DNA]</scope>
    <source>
        <strain evidence="4 6">12-86</strain>
        <strain evidence="3 5">17-84</strain>
    </source>
</reference>
<dbReference type="Proteomes" id="UP000538955">
    <property type="component" value="Unassembled WGS sequence"/>
</dbReference>
<dbReference type="InterPro" id="IPR031989">
    <property type="entry name" value="DUF5067"/>
</dbReference>
<evidence type="ECO:0000313" key="4">
    <source>
        <dbReference type="EMBL" id="NMK98685.1"/>
    </source>
</evidence>
<proteinExistence type="predicted"/>
<evidence type="ECO:0000256" key="1">
    <source>
        <dbReference type="ARBA" id="ARBA00022729"/>
    </source>
</evidence>
<gene>
    <name evidence="4" type="ORF">HHM13_11515</name>
    <name evidence="3" type="ORF">HHM24_11595</name>
</gene>
<keyword evidence="5" id="KW-1185">Reference proteome</keyword>
<dbReference type="EMBL" id="JABBMI010000091">
    <property type="protein sequence ID" value="NMK55356.1"/>
    <property type="molecule type" value="Genomic_DNA"/>
</dbReference>
<comment type="caution">
    <text evidence="4">The sequence shown here is derived from an EMBL/GenBank/DDBJ whole genome shotgun (WGS) entry which is preliminary data.</text>
</comment>